<dbReference type="PATRIC" id="fig|1398.22.peg.2353"/>
<accession>A0A133KKR6</accession>
<evidence type="ECO:0000313" key="1">
    <source>
        <dbReference type="EMBL" id="KWZ80239.1"/>
    </source>
</evidence>
<dbReference type="AlphaFoldDB" id="A0A133KKR6"/>
<protein>
    <submittedName>
        <fullName evidence="1">Uncharacterized protein</fullName>
    </submittedName>
</protein>
<comment type="caution">
    <text evidence="1">The sequence shown here is derived from an EMBL/GenBank/DDBJ whole genome shotgun (WGS) entry which is preliminary data.</text>
</comment>
<gene>
    <name evidence="1" type="ORF">HMPREF3213_02349</name>
</gene>
<dbReference type="EMBL" id="LRPN01000095">
    <property type="protein sequence ID" value="KWZ80239.1"/>
    <property type="molecule type" value="Genomic_DNA"/>
</dbReference>
<evidence type="ECO:0000313" key="2">
    <source>
        <dbReference type="Proteomes" id="UP000070376"/>
    </source>
</evidence>
<name>A0A133KKR6_HEYCO</name>
<reference evidence="2" key="1">
    <citation type="submission" date="2016-01" db="EMBL/GenBank/DDBJ databases">
        <authorList>
            <person name="Mitreva M."/>
            <person name="Pepin K.H."/>
            <person name="Mihindukulasuriya K.A."/>
            <person name="Fulton R."/>
            <person name="Fronick C."/>
            <person name="O'Laughlin M."/>
            <person name="Miner T."/>
            <person name="Herter B."/>
            <person name="Rosa B.A."/>
            <person name="Cordes M."/>
            <person name="Tomlinson C."/>
            <person name="Wollam A."/>
            <person name="Palsikar V.B."/>
            <person name="Mardis E.R."/>
            <person name="Wilson R.K."/>
        </authorList>
    </citation>
    <scope>NUCLEOTIDE SEQUENCE [LARGE SCALE GENOMIC DNA]</scope>
    <source>
        <strain evidence="2">GED7749B</strain>
    </source>
</reference>
<dbReference type="Proteomes" id="UP000070376">
    <property type="component" value="Unassembled WGS sequence"/>
</dbReference>
<sequence>MVVNAHHIKNVLGRKTDVKKGKWIADLLRHGLFRTVMSHLMNT</sequence>
<proteinExistence type="predicted"/>
<organism evidence="1 2">
    <name type="scientific">Heyndrickxia coagulans</name>
    <name type="common">Weizmannia coagulans</name>
    <dbReference type="NCBI Taxonomy" id="1398"/>
    <lineage>
        <taxon>Bacteria</taxon>
        <taxon>Bacillati</taxon>
        <taxon>Bacillota</taxon>
        <taxon>Bacilli</taxon>
        <taxon>Bacillales</taxon>
        <taxon>Bacillaceae</taxon>
        <taxon>Heyndrickxia</taxon>
    </lineage>
</organism>